<dbReference type="AlphaFoldDB" id="A0A6L2PLC2"/>
<dbReference type="OrthoDB" id="8189571at2759"/>
<reference evidence="3" key="1">
    <citation type="submission" date="2020-01" db="EMBL/GenBank/DDBJ databases">
        <title>Draft genome sequence of the Termite Coptotermes fromosanus.</title>
        <authorList>
            <person name="Itakura S."/>
            <person name="Yosikawa Y."/>
            <person name="Umezawa K."/>
        </authorList>
    </citation>
    <scope>NUCLEOTIDE SEQUENCE [LARGE SCALE GENOMIC DNA]</scope>
</reference>
<dbReference type="PANTHER" id="PTHR12155">
    <property type="entry name" value="SCHLAFEN"/>
    <property type="match status" value="1"/>
</dbReference>
<dbReference type="InterPro" id="IPR029684">
    <property type="entry name" value="Schlafen"/>
</dbReference>
<feature type="compositionally biased region" description="Basic and acidic residues" evidence="1">
    <location>
        <begin position="24"/>
        <end position="39"/>
    </location>
</feature>
<gene>
    <name evidence="2" type="ORF">Cfor_03422</name>
</gene>
<evidence type="ECO:0008006" key="4">
    <source>
        <dbReference type="Google" id="ProtNLM"/>
    </source>
</evidence>
<dbReference type="EMBL" id="BLKM01000407">
    <property type="protein sequence ID" value="GFG33134.1"/>
    <property type="molecule type" value="Genomic_DNA"/>
</dbReference>
<keyword evidence="3" id="KW-1185">Reference proteome</keyword>
<evidence type="ECO:0000313" key="2">
    <source>
        <dbReference type="EMBL" id="GFG33134.1"/>
    </source>
</evidence>
<feature type="region of interest" description="Disordered" evidence="1">
    <location>
        <begin position="1"/>
        <end position="39"/>
    </location>
</feature>
<sequence length="960" mass="108435">MSTLQDHAKEGQLDFSLTAEFEGNDERKRETGNKNERPRNFLAKIASGCQQMTIHSVKQTEHKLKRHPGPSDKFNDGTEEFTTDIGGNIERDNTDPSCWIASICSSADSHDPATKMQLLSLLASACLQRPELYKTIGSSSLVYYAEGLLFTYVDAHYMHPNRRQEVIIPGPPISELTLLIPILELLFLAANMTVHQIRAIFLQKSRILQQLMRASTQCSYSCISTFNKLRAAVSDKLLAGSVLEMSCSDTLALFAKCFGIDASSLNLKLLGYHAILYDISGIKDMNINLDIIQKRSPSGKKYTQSLLSNSDPNSNKDCCENTDTVNWSDITVARVLLLKVALVYMKHDWKECLTYISSQVHNHLGMEDAPLLQPKIGDVYGFWNWDAIFEGQPLLMVQCFRGQVLTLTGDWAMFWAIDVGLLGYIPKDKIYSLPEHIGSQPPLMSICILRGPVCEMDEMFLETAYKLLRIILETNALTGKHMLLCPSGEHILSLFEYPEAVIRIVFLDLLLCLAKNSKDVVKFLVNHHFDMTLLGKLERYGHIYTAGLCTCKGSMEKEIEKMVMILQVILEQTEDVRNWSEKRRASRVLWMFLCDKKCLWKPLMEECLSVLGGKSTQIHNHSWTFRHGHQQTYRHGWANRHERHHGTNLFPNSKHNFDACHKSSSNGLHMDGFQANSKSGLEPTGDRLLMSRTGGDDKARFKYGGLSRQTTSRLAVLNTLKPPTSVPNCKVATCDMLSLCSDPSPVDGTEPVMKQMAKVNLDSATDYLIYGTKADVKPDKTHELVLQKKLWEIKEVLLAQKLCGLLNNNIEGSMFFGLSADSTIEGVRLERKDKDVFRNGIDRIMNRCLIPEVQAKSYDVVFTPVLRQDEKAVDLTQHSLYTVEIRVHPLVHTVYMVYQERKCFMRCGTETVECSVQQKKQDVMDAEVKALEESIKEMGRAALSDLASLAAFVNKYLPQQ</sequence>
<proteinExistence type="predicted"/>
<dbReference type="InParanoid" id="A0A6L2PLC2"/>
<feature type="compositionally biased region" description="Basic and acidic residues" evidence="1">
    <location>
        <begin position="1"/>
        <end position="12"/>
    </location>
</feature>
<protein>
    <recommendedName>
        <fullName evidence="4">Schlafen AlbA-2 domain-containing protein</fullName>
    </recommendedName>
</protein>
<organism evidence="2 3">
    <name type="scientific">Coptotermes formosanus</name>
    <name type="common">Formosan subterranean termite</name>
    <dbReference type="NCBI Taxonomy" id="36987"/>
    <lineage>
        <taxon>Eukaryota</taxon>
        <taxon>Metazoa</taxon>
        <taxon>Ecdysozoa</taxon>
        <taxon>Arthropoda</taxon>
        <taxon>Hexapoda</taxon>
        <taxon>Insecta</taxon>
        <taxon>Pterygota</taxon>
        <taxon>Neoptera</taxon>
        <taxon>Polyneoptera</taxon>
        <taxon>Dictyoptera</taxon>
        <taxon>Blattodea</taxon>
        <taxon>Blattoidea</taxon>
        <taxon>Termitoidae</taxon>
        <taxon>Rhinotermitidae</taxon>
        <taxon>Coptotermes</taxon>
    </lineage>
</organism>
<evidence type="ECO:0000256" key="1">
    <source>
        <dbReference type="SAM" id="MobiDB-lite"/>
    </source>
</evidence>
<comment type="caution">
    <text evidence="2">The sequence shown here is derived from an EMBL/GenBank/DDBJ whole genome shotgun (WGS) entry which is preliminary data.</text>
</comment>
<evidence type="ECO:0000313" key="3">
    <source>
        <dbReference type="Proteomes" id="UP000502823"/>
    </source>
</evidence>
<dbReference type="PANTHER" id="PTHR12155:SF47">
    <property type="entry name" value="SCHLAFEN ALBA-2 DOMAIN-CONTAINING PROTEIN"/>
    <property type="match status" value="1"/>
</dbReference>
<accession>A0A6L2PLC2</accession>
<dbReference type="Proteomes" id="UP000502823">
    <property type="component" value="Unassembled WGS sequence"/>
</dbReference>
<name>A0A6L2PLC2_COPFO</name>